<proteinExistence type="predicted"/>
<dbReference type="RefSeq" id="WP_345166610.1">
    <property type="nucleotide sequence ID" value="NZ_BAABGX010000002.1"/>
</dbReference>
<evidence type="ECO:0000313" key="5">
    <source>
        <dbReference type="Proteomes" id="UP001501844"/>
    </source>
</evidence>
<sequence length="214" mass="23236">MKKLTLLITFCSLTILSYAQDFGRTLVSGSFSYSSGESEADPSSEGHSFGLSPKVGWFVNPRLAVGAQMGYTNSKSKLTYSFEPYEMESKFNSFSTGPFVRAYQPVGEQFSFFAEASASYSQGKGTSFSSSRNEEYTSKTKGGNVSLSPGIVFFPSNQIGLELVFGRLGYSKSKAEYEGSDVTNKYSEFSANFGLSNTSVGISFYLGRGASEQQ</sequence>
<dbReference type="Proteomes" id="UP001501844">
    <property type="component" value="Unassembled WGS sequence"/>
</dbReference>
<protein>
    <submittedName>
        <fullName evidence="4">Outer membrane beta-barrel protein</fullName>
    </submittedName>
</protein>
<dbReference type="SUPFAM" id="SSF56925">
    <property type="entry name" value="OMPA-like"/>
    <property type="match status" value="1"/>
</dbReference>
<organism evidence="4 5">
    <name type="scientific">Nibribacter koreensis</name>
    <dbReference type="NCBI Taxonomy" id="1084519"/>
    <lineage>
        <taxon>Bacteria</taxon>
        <taxon>Pseudomonadati</taxon>
        <taxon>Bacteroidota</taxon>
        <taxon>Cytophagia</taxon>
        <taxon>Cytophagales</taxon>
        <taxon>Hymenobacteraceae</taxon>
        <taxon>Nibribacter</taxon>
    </lineage>
</organism>
<dbReference type="InterPro" id="IPR011250">
    <property type="entry name" value="OMP/PagP_B-barrel"/>
</dbReference>
<dbReference type="Gene3D" id="2.40.128.130">
    <property type="entry name" value="Autotransporter beta-domain"/>
    <property type="match status" value="1"/>
</dbReference>
<dbReference type="Pfam" id="PF13505">
    <property type="entry name" value="OMP_b-brl"/>
    <property type="match status" value="1"/>
</dbReference>
<name>A0ABP8FQ12_9BACT</name>
<keyword evidence="5" id="KW-1185">Reference proteome</keyword>
<dbReference type="InterPro" id="IPR036709">
    <property type="entry name" value="Autotransporte_beta_dom_sf"/>
</dbReference>
<dbReference type="EMBL" id="BAABGX010000002">
    <property type="protein sequence ID" value="GAA4308416.1"/>
    <property type="molecule type" value="Genomic_DNA"/>
</dbReference>
<evidence type="ECO:0000256" key="2">
    <source>
        <dbReference type="SAM" id="SignalP"/>
    </source>
</evidence>
<feature type="domain" description="Outer membrane protein beta-barrel" evidence="3">
    <location>
        <begin position="6"/>
        <end position="192"/>
    </location>
</feature>
<feature type="signal peptide" evidence="2">
    <location>
        <begin position="1"/>
        <end position="19"/>
    </location>
</feature>
<evidence type="ECO:0000256" key="1">
    <source>
        <dbReference type="ARBA" id="ARBA00022729"/>
    </source>
</evidence>
<evidence type="ECO:0000313" key="4">
    <source>
        <dbReference type="EMBL" id="GAA4308416.1"/>
    </source>
</evidence>
<comment type="caution">
    <text evidence="4">The sequence shown here is derived from an EMBL/GenBank/DDBJ whole genome shotgun (WGS) entry which is preliminary data.</text>
</comment>
<feature type="chain" id="PRO_5045039785" evidence="2">
    <location>
        <begin position="20"/>
        <end position="214"/>
    </location>
</feature>
<gene>
    <name evidence="4" type="ORF">GCM10023183_25000</name>
</gene>
<reference evidence="5" key="1">
    <citation type="journal article" date="2019" name="Int. J. Syst. Evol. Microbiol.">
        <title>The Global Catalogue of Microorganisms (GCM) 10K type strain sequencing project: providing services to taxonomists for standard genome sequencing and annotation.</title>
        <authorList>
            <consortium name="The Broad Institute Genomics Platform"/>
            <consortium name="The Broad Institute Genome Sequencing Center for Infectious Disease"/>
            <person name="Wu L."/>
            <person name="Ma J."/>
        </authorList>
    </citation>
    <scope>NUCLEOTIDE SEQUENCE [LARGE SCALE GENOMIC DNA]</scope>
    <source>
        <strain evidence="5">JCM 17917</strain>
    </source>
</reference>
<accession>A0ABP8FQ12</accession>
<evidence type="ECO:0000259" key="3">
    <source>
        <dbReference type="Pfam" id="PF13505"/>
    </source>
</evidence>
<dbReference type="InterPro" id="IPR027385">
    <property type="entry name" value="Beta-barrel_OMP"/>
</dbReference>
<keyword evidence="1 2" id="KW-0732">Signal</keyword>